<dbReference type="Gene3D" id="1.20.140.10">
    <property type="entry name" value="Butyryl-CoA Dehydrogenase, subunit A, domain 3"/>
    <property type="match status" value="1"/>
</dbReference>
<dbReference type="Proteomes" id="UP000027284">
    <property type="component" value="Unassembled WGS sequence"/>
</dbReference>
<comment type="cofactor">
    <cofactor evidence="1 7">
        <name>FAD</name>
        <dbReference type="ChEBI" id="CHEBI:57692"/>
    </cofactor>
</comment>
<evidence type="ECO:0000259" key="9">
    <source>
        <dbReference type="Pfam" id="PF02770"/>
    </source>
</evidence>
<evidence type="ECO:0000256" key="7">
    <source>
        <dbReference type="RuleBase" id="RU362125"/>
    </source>
</evidence>
<evidence type="ECO:0000256" key="2">
    <source>
        <dbReference type="ARBA" id="ARBA00009347"/>
    </source>
</evidence>
<dbReference type="Pfam" id="PF02771">
    <property type="entry name" value="Acyl-CoA_dh_N"/>
    <property type="match status" value="1"/>
</dbReference>
<evidence type="ECO:0000313" key="12">
    <source>
        <dbReference type="Proteomes" id="UP000027284"/>
    </source>
</evidence>
<dbReference type="Gene3D" id="2.40.110.10">
    <property type="entry name" value="Butyryl-CoA Dehydrogenase, subunit A, domain 2"/>
    <property type="match status" value="1"/>
</dbReference>
<dbReference type="GO" id="GO:0033539">
    <property type="term" value="P:fatty acid beta-oxidation using acyl-CoA dehydrogenase"/>
    <property type="evidence" value="ECO:0007669"/>
    <property type="project" value="TreeGrafter"/>
</dbReference>
<dbReference type="SUPFAM" id="SSF47203">
    <property type="entry name" value="Acyl-CoA dehydrogenase C-terminal domain-like"/>
    <property type="match status" value="1"/>
</dbReference>
<comment type="similarity">
    <text evidence="2 7">Belongs to the acyl-CoA dehydrogenase family.</text>
</comment>
<dbReference type="InterPro" id="IPR009100">
    <property type="entry name" value="AcylCoA_DH/oxidase_NM_dom_sf"/>
</dbReference>
<keyword evidence="5" id="KW-0809">Transit peptide</keyword>
<feature type="domain" description="Acyl-CoA dehydrogenase/oxidase C-terminal" evidence="8">
    <location>
        <begin position="235"/>
        <end position="381"/>
    </location>
</feature>
<keyword evidence="6 7" id="KW-0560">Oxidoreductase</keyword>
<dbReference type="GO" id="GO:0004361">
    <property type="term" value="F:glutaryl-CoA dehydrogenase activity"/>
    <property type="evidence" value="ECO:0007669"/>
    <property type="project" value="TreeGrafter"/>
</dbReference>
<dbReference type="AlphaFoldDB" id="A0A062XP95"/>
<dbReference type="InterPro" id="IPR013786">
    <property type="entry name" value="AcylCoA_DH/ox_N"/>
</dbReference>
<dbReference type="GO" id="GO:0000062">
    <property type="term" value="F:fatty-acyl-CoA binding"/>
    <property type="evidence" value="ECO:0007669"/>
    <property type="project" value="TreeGrafter"/>
</dbReference>
<evidence type="ECO:0000256" key="3">
    <source>
        <dbReference type="ARBA" id="ARBA00022630"/>
    </source>
</evidence>
<proteinExistence type="inferred from homology"/>
<keyword evidence="4 7" id="KW-0274">FAD</keyword>
<dbReference type="Gene3D" id="1.10.540.10">
    <property type="entry name" value="Acyl-CoA dehydrogenase/oxidase, N-terminal domain"/>
    <property type="match status" value="1"/>
</dbReference>
<dbReference type="InterPro" id="IPR052033">
    <property type="entry name" value="Glutaryl-CoA_DH_mitochondrial"/>
</dbReference>
<gene>
    <name evidence="11" type="ORF">EG19_11725</name>
</gene>
<dbReference type="PANTHER" id="PTHR42807">
    <property type="entry name" value="GLUTARYL-COA DEHYDROGENASE, MITOCHONDRIAL"/>
    <property type="match status" value="1"/>
</dbReference>
<feature type="domain" description="Acyl-CoA oxidase/dehydrogenase middle" evidence="9">
    <location>
        <begin position="131"/>
        <end position="222"/>
    </location>
</feature>
<sequence>MATQTLDLYLVEELYTEEERMVRDAVREWVDERILPHIEEWAWEGRFPRELIPEMAAMNLFGATFSEYGLPGLSNVAYGLVMQELERGDSGLRSFVSVQSALVMYPIMTWGSKEQKDKWIPRLAKGEAIGCFGLTEPDFGSNPGGMRTRARRVGNDWVLNGEKAWITNGSIADVAVVWAKDDEGVIRGFLVEKGTPGFETFEHKGKYSLRASVTSQLAFTDCKVPEANRLPGAAGLKCPLSCLTQARYGIAWGALGSALATFHAALDYAKTRKQFGDAPIASHQIIQERLVWMANEITKGQLMVWRLGRLKDEGRATFVQVSQAKRNSCWVARECAKLAREIHGANGVVNEYPVMRHLMNIESVYTYEGTHDMHTLILGEFLTGIPAFMPPRPER</sequence>
<dbReference type="Pfam" id="PF02770">
    <property type="entry name" value="Acyl-CoA_dh_M"/>
    <property type="match status" value="1"/>
</dbReference>
<feature type="domain" description="Acyl-CoA dehydrogenase/oxidase N-terminal" evidence="10">
    <location>
        <begin position="16"/>
        <end position="127"/>
    </location>
</feature>
<dbReference type="Pfam" id="PF00441">
    <property type="entry name" value="Acyl-CoA_dh_1"/>
    <property type="match status" value="1"/>
</dbReference>
<organism evidence="11 12">
    <name type="scientific">Thermoanaerobaculum aquaticum</name>
    <dbReference type="NCBI Taxonomy" id="1312852"/>
    <lineage>
        <taxon>Bacteria</taxon>
        <taxon>Pseudomonadati</taxon>
        <taxon>Acidobacteriota</taxon>
        <taxon>Thermoanaerobaculia</taxon>
        <taxon>Thermoanaerobaculales</taxon>
        <taxon>Thermoanaerobaculaceae</taxon>
        <taxon>Thermoanaerobaculum</taxon>
    </lineage>
</organism>
<evidence type="ECO:0000259" key="10">
    <source>
        <dbReference type="Pfam" id="PF02771"/>
    </source>
</evidence>
<evidence type="ECO:0000256" key="4">
    <source>
        <dbReference type="ARBA" id="ARBA00022827"/>
    </source>
</evidence>
<reference evidence="11 12" key="1">
    <citation type="submission" date="2014-04" db="EMBL/GenBank/DDBJ databases">
        <title>The Genome Sequence of Thermoanaerobaculum aquaticum MP-01, The First Cultivated Group 23 Acidobacterium.</title>
        <authorList>
            <person name="Stamps B.W."/>
            <person name="Losey N.A."/>
            <person name="Lawson P.A."/>
            <person name="Stevenson B.S."/>
        </authorList>
    </citation>
    <scope>NUCLEOTIDE SEQUENCE [LARGE SCALE GENOMIC DNA]</scope>
    <source>
        <strain evidence="11 12">MP-01</strain>
    </source>
</reference>
<evidence type="ECO:0000256" key="5">
    <source>
        <dbReference type="ARBA" id="ARBA00022946"/>
    </source>
</evidence>
<dbReference type="GO" id="GO:0050660">
    <property type="term" value="F:flavin adenine dinucleotide binding"/>
    <property type="evidence" value="ECO:0007669"/>
    <property type="project" value="InterPro"/>
</dbReference>
<dbReference type="OrthoDB" id="105706at2"/>
<evidence type="ECO:0000313" key="11">
    <source>
        <dbReference type="EMBL" id="KDA54377.1"/>
    </source>
</evidence>
<dbReference type="InterPro" id="IPR036250">
    <property type="entry name" value="AcylCo_DH-like_C"/>
</dbReference>
<keyword evidence="12" id="KW-1185">Reference proteome</keyword>
<dbReference type="SUPFAM" id="SSF56645">
    <property type="entry name" value="Acyl-CoA dehydrogenase NM domain-like"/>
    <property type="match status" value="1"/>
</dbReference>
<dbReference type="EMBL" id="JMFG01000008">
    <property type="protein sequence ID" value="KDA54377.1"/>
    <property type="molecule type" value="Genomic_DNA"/>
</dbReference>
<dbReference type="InterPro" id="IPR037069">
    <property type="entry name" value="AcylCoA_DH/ox_N_sf"/>
</dbReference>
<dbReference type="InterPro" id="IPR009075">
    <property type="entry name" value="AcylCo_DH/oxidase_C"/>
</dbReference>
<dbReference type="RefSeq" id="WP_038047637.1">
    <property type="nucleotide sequence ID" value="NZ_JMFG01000008.1"/>
</dbReference>
<evidence type="ECO:0000256" key="1">
    <source>
        <dbReference type="ARBA" id="ARBA00001974"/>
    </source>
</evidence>
<dbReference type="GO" id="GO:0046949">
    <property type="term" value="P:fatty-acyl-CoA biosynthetic process"/>
    <property type="evidence" value="ECO:0007669"/>
    <property type="project" value="TreeGrafter"/>
</dbReference>
<evidence type="ECO:0000256" key="6">
    <source>
        <dbReference type="ARBA" id="ARBA00023002"/>
    </source>
</evidence>
<accession>A0A062XP95</accession>
<dbReference type="InterPro" id="IPR006091">
    <property type="entry name" value="Acyl-CoA_Oxase/DH_mid-dom"/>
</dbReference>
<dbReference type="PANTHER" id="PTHR42807:SF1">
    <property type="entry name" value="GLUTARYL-COA DEHYDROGENASE, MITOCHONDRIAL"/>
    <property type="match status" value="1"/>
</dbReference>
<name>A0A062XP95_9BACT</name>
<dbReference type="InterPro" id="IPR046373">
    <property type="entry name" value="Acyl-CoA_Oxase/DH_mid-dom_sf"/>
</dbReference>
<evidence type="ECO:0000259" key="8">
    <source>
        <dbReference type="Pfam" id="PF00441"/>
    </source>
</evidence>
<dbReference type="STRING" id="1312852.EG19_11725"/>
<protein>
    <submittedName>
        <fullName evidence="11">Acyl-CoA dehydrogenase</fullName>
    </submittedName>
</protein>
<dbReference type="FunFam" id="1.10.540.10:FF:000026">
    <property type="entry name" value="Acyl-CoA dehydrogenase medium chain"/>
    <property type="match status" value="1"/>
</dbReference>
<keyword evidence="3 7" id="KW-0285">Flavoprotein</keyword>
<comment type="caution">
    <text evidence="11">The sequence shown here is derived from an EMBL/GenBank/DDBJ whole genome shotgun (WGS) entry which is preliminary data.</text>
</comment>